<dbReference type="STRING" id="679197.HMPREF9336_01084"/>
<evidence type="ECO:0000256" key="1">
    <source>
        <dbReference type="SAM" id="SignalP"/>
    </source>
</evidence>
<sequence>MRRRVRAFAAFMTLGAAALVPQPAARADPLPDCAEFKLWAAEAAQKAAGCRSNAADGSGRSFVAHFPTEPGGTGTVEVFDRAGSKLHDIREQYAVSIATPSWQDLDVDGTQELLVVMQTSASNETVAVWRSHGPDGRLVRAGALFGVQLEPFSQRKGLVFIRIHVSCCEGVYQLYRFAEQDELAKVAEADWSAKSESDYRCEPKPVPGGLGLEETRSLLCARRK</sequence>
<keyword evidence="3" id="KW-1185">Reference proteome</keyword>
<dbReference type="EMBL" id="ACZI02000003">
    <property type="protein sequence ID" value="EFV14063.2"/>
    <property type="molecule type" value="Genomic_DNA"/>
</dbReference>
<evidence type="ECO:0000313" key="2">
    <source>
        <dbReference type="EMBL" id="EFV14063.2"/>
    </source>
</evidence>
<comment type="caution">
    <text evidence="2">The sequence shown here is derived from an EMBL/GenBank/DDBJ whole genome shotgun (WGS) entry which is preliminary data.</text>
</comment>
<keyword evidence="1" id="KW-0732">Signal</keyword>
<dbReference type="HOGENOM" id="CLU_1234309_0_0_11"/>
<feature type="chain" id="PRO_5003200328" evidence="1">
    <location>
        <begin position="28"/>
        <end position="224"/>
    </location>
</feature>
<proteinExistence type="predicted"/>
<gene>
    <name evidence="2" type="ORF">HMPREF9336_01084</name>
</gene>
<reference evidence="2 3" key="1">
    <citation type="journal article" date="2011" name="Stand. Genomic Sci.">
        <title>High quality draft genome sequence of Segniliparus rugosus CDC 945(T)= (ATCC BAA-974(T)).</title>
        <authorList>
            <person name="Earl A.M."/>
            <person name="Desjardins C.A."/>
            <person name="Fitzgerald M.G."/>
            <person name="Arachchi H.M."/>
            <person name="Zeng Q."/>
            <person name="Mehta T."/>
            <person name="Griggs A."/>
            <person name="Birren B.W."/>
            <person name="Toney N.C."/>
            <person name="Carr J."/>
            <person name="Posey J."/>
            <person name="Butler W.R."/>
        </authorList>
    </citation>
    <scope>NUCLEOTIDE SEQUENCE [LARGE SCALE GENOMIC DNA]</scope>
    <source>
        <strain evidence="3">ATCC BAA-974 / DSM 45345 / CCUG 50838 / CIP 108380 / JCM 13579 / CDC 945</strain>
    </source>
</reference>
<dbReference type="RefSeq" id="WP_021030821.1">
    <property type="nucleotide sequence ID" value="NZ_KI391954.1"/>
</dbReference>
<dbReference type="AlphaFoldDB" id="E5XNL3"/>
<accession>E5XNL3</accession>
<feature type="signal peptide" evidence="1">
    <location>
        <begin position="1"/>
        <end position="27"/>
    </location>
</feature>
<protein>
    <submittedName>
        <fullName evidence="2">Uncharacterized protein</fullName>
    </submittedName>
</protein>
<organism evidence="2 3">
    <name type="scientific">Segniliparus rugosus (strain ATCC BAA-974 / DSM 45345 / CCUG 50838 / CIP 108380 / JCM 13579 / CDC 945)</name>
    <dbReference type="NCBI Taxonomy" id="679197"/>
    <lineage>
        <taxon>Bacteria</taxon>
        <taxon>Bacillati</taxon>
        <taxon>Actinomycetota</taxon>
        <taxon>Actinomycetes</taxon>
        <taxon>Mycobacteriales</taxon>
        <taxon>Segniliparaceae</taxon>
        <taxon>Segniliparus</taxon>
    </lineage>
</organism>
<dbReference type="Proteomes" id="UP000004816">
    <property type="component" value="Unassembled WGS sequence"/>
</dbReference>
<evidence type="ECO:0000313" key="3">
    <source>
        <dbReference type="Proteomes" id="UP000004816"/>
    </source>
</evidence>
<name>E5XNL3_SEGRC</name>